<dbReference type="PROSITE" id="PS51257">
    <property type="entry name" value="PROKAR_LIPOPROTEIN"/>
    <property type="match status" value="1"/>
</dbReference>
<dbReference type="Proteomes" id="UP000002215">
    <property type="component" value="Chromosome"/>
</dbReference>
<dbReference type="OrthoDB" id="1493451at2"/>
<sequence>MRRITTIAGLLLIGCLTQVSGQTKLIVGPLYPLTKSSKWMPESKTTVAAPLYFSSFQLPQHSANPRVNSPLKPNDYYDQHFGFFCKKEWNWEKQTQVPVKLRLGTYQEAQRIEGK</sequence>
<reference evidence="2" key="1">
    <citation type="submission" date="2009-08" db="EMBL/GenBank/DDBJ databases">
        <title>The complete genome of Chitinophaga pinensis DSM 2588.</title>
        <authorList>
            <consortium name="US DOE Joint Genome Institute (JGI-PGF)"/>
            <person name="Lucas S."/>
            <person name="Copeland A."/>
            <person name="Lapidus A."/>
            <person name="Glavina del Rio T."/>
            <person name="Dalin E."/>
            <person name="Tice H."/>
            <person name="Bruce D."/>
            <person name="Goodwin L."/>
            <person name="Pitluck S."/>
            <person name="Kyrpides N."/>
            <person name="Mavromatis K."/>
            <person name="Ivanova N."/>
            <person name="Mikhailova N."/>
            <person name="Sims D."/>
            <person name="Meinche L."/>
            <person name="Brettin T."/>
            <person name="Detter J.C."/>
            <person name="Han C."/>
            <person name="Larimer F."/>
            <person name="Land M."/>
            <person name="Hauser L."/>
            <person name="Markowitz V."/>
            <person name="Cheng J.-F."/>
            <person name="Hugenholtz P."/>
            <person name="Woyke T."/>
            <person name="Wu D."/>
            <person name="Spring S."/>
            <person name="Klenk H.-P."/>
            <person name="Eisen J.A."/>
        </authorList>
    </citation>
    <scope>NUCLEOTIDE SEQUENCE [LARGE SCALE GENOMIC DNA]</scope>
    <source>
        <strain evidence="2">ATCC 43595 / DSM 2588 / LMG 13176 / NBRC 15968 / NCIMB 11800 / UQM 2034</strain>
    </source>
</reference>
<dbReference type="RefSeq" id="WP_012788390.1">
    <property type="nucleotide sequence ID" value="NC_013132.1"/>
</dbReference>
<name>A0A979FZU4_CHIPD</name>
<dbReference type="AlphaFoldDB" id="A0A979FZU4"/>
<evidence type="ECO:0000313" key="1">
    <source>
        <dbReference type="EMBL" id="ACU58214.1"/>
    </source>
</evidence>
<dbReference type="KEGG" id="cpi:Cpin_0716"/>
<reference evidence="1 2" key="2">
    <citation type="journal article" date="2010" name="Stand. Genomic Sci.">
        <title>Complete genome sequence of Chitinophaga pinensis type strain (UQM 2034).</title>
        <authorList>
            <person name="Glavina Del Rio T."/>
            <person name="Abt B."/>
            <person name="Spring S."/>
            <person name="Lapidus A."/>
            <person name="Nolan M."/>
            <person name="Tice H."/>
            <person name="Copeland A."/>
            <person name="Cheng J.F."/>
            <person name="Chen F."/>
            <person name="Bruce D."/>
            <person name="Goodwin L."/>
            <person name="Pitluck S."/>
            <person name="Ivanova N."/>
            <person name="Mavromatis K."/>
            <person name="Mikhailova N."/>
            <person name="Pati A."/>
            <person name="Chen A."/>
            <person name="Palaniappan K."/>
            <person name="Land M."/>
            <person name="Hauser L."/>
            <person name="Chang Y.J."/>
            <person name="Jeffries C.D."/>
            <person name="Chain P."/>
            <person name="Saunders E."/>
            <person name="Detter J.C."/>
            <person name="Brettin T."/>
            <person name="Rohde M."/>
            <person name="Goker M."/>
            <person name="Bristow J."/>
            <person name="Eisen J.A."/>
            <person name="Markowitz V."/>
            <person name="Hugenholtz P."/>
            <person name="Kyrpides N.C."/>
            <person name="Klenk H.P."/>
            <person name="Lucas S."/>
        </authorList>
    </citation>
    <scope>NUCLEOTIDE SEQUENCE [LARGE SCALE GENOMIC DNA]</scope>
    <source>
        <strain evidence="2">ATCC 43595 / DSM 2588 / LMG 13176 / NBRC 15968 / NCIMB 11800 / UQM 2034</strain>
    </source>
</reference>
<organism evidence="1 2">
    <name type="scientific">Chitinophaga pinensis (strain ATCC 43595 / DSM 2588 / LMG 13176 / NBRC 15968 / NCIMB 11800 / UQM 2034)</name>
    <dbReference type="NCBI Taxonomy" id="485918"/>
    <lineage>
        <taxon>Bacteria</taxon>
        <taxon>Pseudomonadati</taxon>
        <taxon>Bacteroidota</taxon>
        <taxon>Chitinophagia</taxon>
        <taxon>Chitinophagales</taxon>
        <taxon>Chitinophagaceae</taxon>
        <taxon>Chitinophaga</taxon>
    </lineage>
</organism>
<proteinExistence type="predicted"/>
<accession>A0A979FZU4</accession>
<evidence type="ECO:0000313" key="2">
    <source>
        <dbReference type="Proteomes" id="UP000002215"/>
    </source>
</evidence>
<gene>
    <name evidence="1" type="ordered locus">Cpin_0716</name>
</gene>
<dbReference type="EMBL" id="CP001699">
    <property type="protein sequence ID" value="ACU58214.1"/>
    <property type="molecule type" value="Genomic_DNA"/>
</dbReference>
<protein>
    <submittedName>
        <fullName evidence="1">Uncharacterized protein</fullName>
    </submittedName>
</protein>